<comment type="function">
    <text evidence="8">Toxic component of a toxin-antitoxin (TA) system. An RNase.</text>
</comment>
<sequence>MIVLDTNVISELLRPSPDVRVVAWVESLTGSVAVTTVTIAELLAGVRMLPDGRRKDELAKHIELSLQPYRHTRAVLPFDEAAARSYADVLAARKKAGAPISTADAQIAAICLAHEATCATRNVNDFAHTGVRLIDPWRTGLE</sequence>
<dbReference type="CDD" id="cd18731">
    <property type="entry name" value="PIN_NgFitB-like"/>
    <property type="match status" value="1"/>
</dbReference>
<evidence type="ECO:0000313" key="10">
    <source>
        <dbReference type="EMBL" id="MDP9831756.1"/>
    </source>
</evidence>
<evidence type="ECO:0000313" key="11">
    <source>
        <dbReference type="Proteomes" id="UP001230145"/>
    </source>
</evidence>
<evidence type="ECO:0000256" key="6">
    <source>
        <dbReference type="ARBA" id="ARBA00022842"/>
    </source>
</evidence>
<dbReference type="Gene3D" id="3.40.50.1010">
    <property type="entry name" value="5'-nuclease"/>
    <property type="match status" value="1"/>
</dbReference>
<name>A0ABT9PGB3_9ACTO</name>
<dbReference type="EMBL" id="JAUSQL010000001">
    <property type="protein sequence ID" value="MDP9831756.1"/>
    <property type="molecule type" value="Genomic_DNA"/>
</dbReference>
<keyword evidence="3 8" id="KW-0540">Nuclease</keyword>
<dbReference type="Pfam" id="PF01850">
    <property type="entry name" value="PIN"/>
    <property type="match status" value="1"/>
</dbReference>
<gene>
    <name evidence="8" type="primary">vapC</name>
    <name evidence="10" type="ORF">J2S45_000435</name>
</gene>
<organism evidence="10 11">
    <name type="scientific">Trueperella abortisuis</name>
    <dbReference type="NCBI Taxonomy" id="445930"/>
    <lineage>
        <taxon>Bacteria</taxon>
        <taxon>Bacillati</taxon>
        <taxon>Actinomycetota</taxon>
        <taxon>Actinomycetes</taxon>
        <taxon>Actinomycetales</taxon>
        <taxon>Actinomycetaceae</taxon>
        <taxon>Trueperella</taxon>
    </lineage>
</organism>
<comment type="similarity">
    <text evidence="7 8">Belongs to the PINc/VapC protein family.</text>
</comment>
<evidence type="ECO:0000256" key="5">
    <source>
        <dbReference type="ARBA" id="ARBA00022801"/>
    </source>
</evidence>
<dbReference type="PANTHER" id="PTHR33653">
    <property type="entry name" value="RIBONUCLEASE VAPC2"/>
    <property type="match status" value="1"/>
</dbReference>
<keyword evidence="5 8" id="KW-0378">Hydrolase</keyword>
<keyword evidence="11" id="KW-1185">Reference proteome</keyword>
<keyword evidence="8" id="KW-0800">Toxin</keyword>
<comment type="cofactor">
    <cofactor evidence="1 8">
        <name>Mg(2+)</name>
        <dbReference type="ChEBI" id="CHEBI:18420"/>
    </cofactor>
</comment>
<protein>
    <recommendedName>
        <fullName evidence="8">Ribonuclease VapC</fullName>
        <shortName evidence="8">RNase VapC</shortName>
        <ecNumber evidence="8">3.1.-.-</ecNumber>
    </recommendedName>
    <alternativeName>
        <fullName evidence="8">Toxin VapC</fullName>
    </alternativeName>
</protein>
<dbReference type="InterPro" id="IPR029060">
    <property type="entry name" value="PIN-like_dom_sf"/>
</dbReference>
<dbReference type="InterPro" id="IPR002716">
    <property type="entry name" value="PIN_dom"/>
</dbReference>
<dbReference type="SUPFAM" id="SSF88723">
    <property type="entry name" value="PIN domain-like"/>
    <property type="match status" value="1"/>
</dbReference>
<dbReference type="EC" id="3.1.-.-" evidence="8"/>
<accession>A0ABT9PGB3</accession>
<dbReference type="RefSeq" id="WP_296929466.1">
    <property type="nucleotide sequence ID" value="NZ_CP133407.1"/>
</dbReference>
<feature type="domain" description="PIN" evidence="9">
    <location>
        <begin position="2"/>
        <end position="129"/>
    </location>
</feature>
<keyword evidence="6 8" id="KW-0460">Magnesium</keyword>
<evidence type="ECO:0000256" key="2">
    <source>
        <dbReference type="ARBA" id="ARBA00022649"/>
    </source>
</evidence>
<evidence type="ECO:0000256" key="8">
    <source>
        <dbReference type="HAMAP-Rule" id="MF_00265"/>
    </source>
</evidence>
<proteinExistence type="inferred from homology"/>
<evidence type="ECO:0000256" key="7">
    <source>
        <dbReference type="ARBA" id="ARBA00038093"/>
    </source>
</evidence>
<dbReference type="InterPro" id="IPR022907">
    <property type="entry name" value="VapC_family"/>
</dbReference>
<evidence type="ECO:0000259" key="9">
    <source>
        <dbReference type="Pfam" id="PF01850"/>
    </source>
</evidence>
<evidence type="ECO:0000256" key="1">
    <source>
        <dbReference type="ARBA" id="ARBA00001946"/>
    </source>
</evidence>
<comment type="caution">
    <text evidence="10">The sequence shown here is derived from an EMBL/GenBank/DDBJ whole genome shotgun (WGS) entry which is preliminary data.</text>
</comment>
<keyword evidence="2 8" id="KW-1277">Toxin-antitoxin system</keyword>
<feature type="binding site" evidence="8">
    <location>
        <position position="5"/>
    </location>
    <ligand>
        <name>Mg(2+)</name>
        <dbReference type="ChEBI" id="CHEBI:18420"/>
    </ligand>
</feature>
<feature type="binding site" evidence="8">
    <location>
        <position position="104"/>
    </location>
    <ligand>
        <name>Mg(2+)</name>
        <dbReference type="ChEBI" id="CHEBI:18420"/>
    </ligand>
</feature>
<dbReference type="HAMAP" id="MF_00265">
    <property type="entry name" value="VapC_Nob1"/>
    <property type="match status" value="1"/>
</dbReference>
<evidence type="ECO:0000256" key="3">
    <source>
        <dbReference type="ARBA" id="ARBA00022722"/>
    </source>
</evidence>
<dbReference type="Proteomes" id="UP001230145">
    <property type="component" value="Unassembled WGS sequence"/>
</dbReference>
<reference evidence="10 11" key="1">
    <citation type="submission" date="2023-07" db="EMBL/GenBank/DDBJ databases">
        <title>Sequencing the genomes of 1000 actinobacteria strains.</title>
        <authorList>
            <person name="Klenk H.-P."/>
        </authorList>
    </citation>
    <scope>NUCLEOTIDE SEQUENCE [LARGE SCALE GENOMIC DNA]</scope>
    <source>
        <strain evidence="10 11">DSM 19515</strain>
    </source>
</reference>
<dbReference type="PANTHER" id="PTHR33653:SF1">
    <property type="entry name" value="RIBONUCLEASE VAPC2"/>
    <property type="match status" value="1"/>
</dbReference>
<dbReference type="InterPro" id="IPR050556">
    <property type="entry name" value="Type_II_TA_system_RNase"/>
</dbReference>
<evidence type="ECO:0000256" key="4">
    <source>
        <dbReference type="ARBA" id="ARBA00022723"/>
    </source>
</evidence>
<keyword evidence="4 8" id="KW-0479">Metal-binding</keyword>